<reference evidence="2 3" key="1">
    <citation type="submission" date="2019-02" db="EMBL/GenBank/DDBJ databases">
        <title>Kribbella capetownensis sp. nov. and Kribbella speibonae sp. nov., isolated from soil.</title>
        <authorList>
            <person name="Curtis S.M."/>
            <person name="Norton I."/>
            <person name="Everest G.J."/>
            <person name="Meyers P.R."/>
        </authorList>
    </citation>
    <scope>NUCLEOTIDE SEQUENCE [LARGE SCALE GENOMIC DNA]</scope>
    <source>
        <strain evidence="2 3">YM55</strain>
    </source>
</reference>
<protein>
    <submittedName>
        <fullName evidence="2">Nuclear transport factor 2 family protein</fullName>
    </submittedName>
</protein>
<name>A0A4R0J4M4_9ACTN</name>
<evidence type="ECO:0000313" key="3">
    <source>
        <dbReference type="Proteomes" id="UP000294225"/>
    </source>
</evidence>
<dbReference type="Gene3D" id="3.10.450.50">
    <property type="match status" value="1"/>
</dbReference>
<dbReference type="EMBL" id="SJKC01000001">
    <property type="protein sequence ID" value="TCC40697.1"/>
    <property type="molecule type" value="Genomic_DNA"/>
</dbReference>
<evidence type="ECO:0000313" key="2">
    <source>
        <dbReference type="EMBL" id="TCC40697.1"/>
    </source>
</evidence>
<gene>
    <name evidence="2" type="ORF">E0H92_03105</name>
</gene>
<organism evidence="2 3">
    <name type="scientific">Kribbella speibonae</name>
    <dbReference type="NCBI Taxonomy" id="1572660"/>
    <lineage>
        <taxon>Bacteria</taxon>
        <taxon>Bacillati</taxon>
        <taxon>Actinomycetota</taxon>
        <taxon>Actinomycetes</taxon>
        <taxon>Propionibacteriales</taxon>
        <taxon>Kribbellaceae</taxon>
        <taxon>Kribbella</taxon>
    </lineage>
</organism>
<proteinExistence type="predicted"/>
<accession>A0A4R0J4M4</accession>
<dbReference type="AlphaFoldDB" id="A0A4R0J4M4"/>
<dbReference type="InterPro" id="IPR032710">
    <property type="entry name" value="NTF2-like_dom_sf"/>
</dbReference>
<sequence length="138" mass="15769">MSETERTRDVVERYFATMAAKDWDTFGTLLSDDVAYEMPQTRERISGRDKYLRFNREYPGDWTCTVTRLIADGTSAAGSLNFAVEENELVALVYFELRDGLIVRITDFWPEPYEPPAGREELVERVAAEVDRLSVGSS</sequence>
<dbReference type="RefSeq" id="WP_131495319.1">
    <property type="nucleotide sequence ID" value="NZ_SJKC01000001.1"/>
</dbReference>
<comment type="caution">
    <text evidence="2">The sequence shown here is derived from an EMBL/GenBank/DDBJ whole genome shotgun (WGS) entry which is preliminary data.</text>
</comment>
<feature type="domain" description="SnoaL-like" evidence="1">
    <location>
        <begin position="11"/>
        <end position="105"/>
    </location>
</feature>
<dbReference type="SUPFAM" id="SSF54427">
    <property type="entry name" value="NTF2-like"/>
    <property type="match status" value="1"/>
</dbReference>
<evidence type="ECO:0000259" key="1">
    <source>
        <dbReference type="Pfam" id="PF12680"/>
    </source>
</evidence>
<dbReference type="Proteomes" id="UP000294225">
    <property type="component" value="Unassembled WGS sequence"/>
</dbReference>
<dbReference type="Pfam" id="PF12680">
    <property type="entry name" value="SnoaL_2"/>
    <property type="match status" value="1"/>
</dbReference>
<dbReference type="InterPro" id="IPR037401">
    <property type="entry name" value="SnoaL-like"/>
</dbReference>